<gene>
    <name evidence="1" type="ordered locus">RPA3703</name>
</gene>
<evidence type="ECO:0000313" key="1">
    <source>
        <dbReference type="EMBL" id="CAE29144.1"/>
    </source>
</evidence>
<protein>
    <submittedName>
        <fullName evidence="1">Uncharacterized protein</fullName>
    </submittedName>
</protein>
<sequence>MGRAAYVIARLVASFGSNCVVPIQPVKQPRRNLLAAPTSPSYAPVVITTRGGGAPLGAKLVVGRDGLRSIAHRLHGAPTSGDLLASGPFFRAR</sequence>
<dbReference type="STRING" id="258594.RPA3703"/>
<name>Q6N3J0_RHOPA</name>
<proteinExistence type="predicted"/>
<organism evidence="1">
    <name type="scientific">Rhodopseudomonas palustris (strain ATCC BAA-98 / CGA009)</name>
    <dbReference type="NCBI Taxonomy" id="258594"/>
    <lineage>
        <taxon>Bacteria</taxon>
        <taxon>Pseudomonadati</taxon>
        <taxon>Pseudomonadota</taxon>
        <taxon>Alphaproteobacteria</taxon>
        <taxon>Hyphomicrobiales</taxon>
        <taxon>Nitrobacteraceae</taxon>
        <taxon>Rhodopseudomonas</taxon>
    </lineage>
</organism>
<dbReference type="AlphaFoldDB" id="Q6N3J0"/>
<dbReference type="EMBL" id="BX572604">
    <property type="protein sequence ID" value="CAE29144.1"/>
    <property type="molecule type" value="Genomic_DNA"/>
</dbReference>
<reference evidence="1" key="1">
    <citation type="journal article" date="2004" name="Nat. Biotechnol.">
        <title>Complete genome sequence of the metabolically versatile photosynthetic bacterium Rhodopseudomonas palustris.</title>
        <authorList>
            <person name="Larimer F.W."/>
            <person name="Chain P."/>
            <person name="Hauser L."/>
            <person name="Lamerdin J."/>
            <person name="Malfatti S."/>
            <person name="Do L."/>
            <person name="Land M.L."/>
            <person name="Pelletier D.A."/>
            <person name="Beatty J.T."/>
            <person name="Lang A.S."/>
            <person name="Tabita F.R."/>
            <person name="Gibson J.L."/>
            <person name="Hanson T.E."/>
            <person name="Bobst C."/>
            <person name="Torres J.L."/>
            <person name="Peres C."/>
            <person name="Harrison F.H."/>
            <person name="Gibson J."/>
            <person name="Harwood C.S."/>
        </authorList>
    </citation>
    <scope>NUCLEOTIDE SEQUENCE [LARGE SCALE GENOMIC DNA]</scope>
    <source>
        <strain evidence="1">CGA009</strain>
    </source>
</reference>
<accession>Q6N3J0</accession>
<dbReference type="HOGENOM" id="CLU_2397662_0_0_5"/>